<dbReference type="InterPro" id="IPR018044">
    <property type="entry name" value="Peptidase_S11"/>
</dbReference>
<dbReference type="Proteomes" id="UP000284476">
    <property type="component" value="Unassembled WGS sequence"/>
</dbReference>
<evidence type="ECO:0000256" key="6">
    <source>
        <dbReference type="ARBA" id="ARBA00023316"/>
    </source>
</evidence>
<gene>
    <name evidence="12" type="ORF">D2T30_12645</name>
    <name evidence="13" type="ORF">D2T31_12865</name>
</gene>
<evidence type="ECO:0000256" key="3">
    <source>
        <dbReference type="ARBA" id="ARBA00022801"/>
    </source>
</evidence>
<dbReference type="EMBL" id="SAUZ01000014">
    <property type="protein sequence ID" value="RWR19809.1"/>
    <property type="molecule type" value="Genomic_DNA"/>
</dbReference>
<dbReference type="RefSeq" id="WP_128209157.1">
    <property type="nucleotide sequence ID" value="NZ_JBHRSO010000050.1"/>
</dbReference>
<dbReference type="GO" id="GO:0009002">
    <property type="term" value="F:serine-type D-Ala-D-Ala carboxypeptidase activity"/>
    <property type="evidence" value="ECO:0007669"/>
    <property type="project" value="InterPro"/>
</dbReference>
<keyword evidence="2" id="KW-0732">Signal</keyword>
<evidence type="ECO:0000256" key="8">
    <source>
        <dbReference type="PIRSR" id="PIRSR618044-2"/>
    </source>
</evidence>
<dbReference type="Pfam" id="PF00768">
    <property type="entry name" value="Peptidase_S11"/>
    <property type="match status" value="1"/>
</dbReference>
<dbReference type="EMBL" id="SAUX01000014">
    <property type="protein sequence ID" value="RWR28591.1"/>
    <property type="molecule type" value="Genomic_DNA"/>
</dbReference>
<evidence type="ECO:0000256" key="2">
    <source>
        <dbReference type="ARBA" id="ARBA00022729"/>
    </source>
</evidence>
<dbReference type="Proteomes" id="UP000285295">
    <property type="component" value="Unassembled WGS sequence"/>
</dbReference>
<feature type="compositionally biased region" description="Acidic residues" evidence="10">
    <location>
        <begin position="423"/>
        <end position="434"/>
    </location>
</feature>
<feature type="active site" description="Acyl-ester intermediate" evidence="7">
    <location>
        <position position="60"/>
    </location>
</feature>
<evidence type="ECO:0000259" key="11">
    <source>
        <dbReference type="Pfam" id="PF00768"/>
    </source>
</evidence>
<feature type="region of interest" description="Disordered" evidence="10">
    <location>
        <begin position="369"/>
        <end position="395"/>
    </location>
</feature>
<dbReference type="SUPFAM" id="SSF56601">
    <property type="entry name" value="beta-lactamase/transpeptidase-like"/>
    <property type="match status" value="1"/>
</dbReference>
<evidence type="ECO:0000256" key="5">
    <source>
        <dbReference type="ARBA" id="ARBA00022984"/>
    </source>
</evidence>
<feature type="binding site" evidence="8">
    <location>
        <position position="223"/>
    </location>
    <ligand>
        <name>substrate</name>
    </ligand>
</feature>
<keyword evidence="4" id="KW-0133">Cell shape</keyword>
<dbReference type="PANTHER" id="PTHR21581">
    <property type="entry name" value="D-ALANYL-D-ALANINE CARBOXYPEPTIDASE"/>
    <property type="match status" value="1"/>
</dbReference>
<evidence type="ECO:0000313" key="14">
    <source>
        <dbReference type="Proteomes" id="UP000284476"/>
    </source>
</evidence>
<evidence type="ECO:0000313" key="13">
    <source>
        <dbReference type="EMBL" id="RWR28591.1"/>
    </source>
</evidence>
<keyword evidence="5" id="KW-0573">Peptidoglycan synthesis</keyword>
<reference evidence="14 15" key="2">
    <citation type="submission" date="2019-01" db="EMBL/GenBank/DDBJ databases">
        <authorList>
            <person name="Li Y."/>
        </authorList>
    </citation>
    <scope>NUCLEOTIDE SEQUENCE [LARGE SCALE GENOMIC DNA]</scope>
    <source>
        <strain evidence="13 15">D19-10-3-21</strain>
        <strain evidence="12 14">SK2B-1</strain>
    </source>
</reference>
<dbReference type="GO" id="GO:0009252">
    <property type="term" value="P:peptidoglycan biosynthetic process"/>
    <property type="evidence" value="ECO:0007669"/>
    <property type="project" value="UniProtKB-KW"/>
</dbReference>
<dbReference type="GO" id="GO:0071555">
    <property type="term" value="P:cell wall organization"/>
    <property type="evidence" value="ECO:0007669"/>
    <property type="project" value="UniProtKB-KW"/>
</dbReference>
<dbReference type="InterPro" id="IPR012338">
    <property type="entry name" value="Beta-lactam/transpept-like"/>
</dbReference>
<dbReference type="OrthoDB" id="9795979at2"/>
<evidence type="ECO:0000256" key="9">
    <source>
        <dbReference type="RuleBase" id="RU004016"/>
    </source>
</evidence>
<feature type="active site" evidence="7">
    <location>
        <position position="120"/>
    </location>
</feature>
<evidence type="ECO:0000313" key="15">
    <source>
        <dbReference type="Proteomes" id="UP000285295"/>
    </source>
</evidence>
<evidence type="ECO:0000256" key="1">
    <source>
        <dbReference type="ARBA" id="ARBA00007164"/>
    </source>
</evidence>
<keyword evidence="6" id="KW-0961">Cell wall biogenesis/degradation</keyword>
<keyword evidence="13" id="KW-0121">Carboxypeptidase</keyword>
<dbReference type="PRINTS" id="PR00725">
    <property type="entry name" value="DADACBPTASE1"/>
</dbReference>
<protein>
    <submittedName>
        <fullName evidence="13">D-alanyl-D-alanine carboxypeptidase</fullName>
    </submittedName>
</protein>
<sequence>MRADTVTTLTRWVRHGLLAVFLTVLPVAVFAAPFAAMVMDARTGEVLYSKNADTRLHPASLTKMMTLYLAFQAVESGKVSLDSVVTVSQNAASQPPSRLGLRAGQKIQLRYLIRAAAVKSANDAAAAIGDYLGGNEANFATMMNRQAKALGMNSTTFRNANGLTRQGHLSTARDMSILGRHVIYDYPQYYNIFSRRTADAGIAKVASTNRRFLDAYDGADGIKTGYTVAAGFNLVGSAQRGNKRVIATVFGGTSTAQRNAKVAELLDIGFARAPNRANSPQPVLMAKASSDLAGPEVTGAVDTGDEGEAPGTMQVAANTANKVAPASSLRPMKRPGTAAAPEALIADAAPHHDPEAESLAVQLAANAVSTPAPTGPRPLPRSPQIQQAGTAPGTVEPSAIEGAIAFAQSTAPQPETLALGDEPQFDPDMVAEGDADPKDPVFIQTSTPQPETLQLAEQKAPRNDTVILAAMTPPAPAKQQTREVIARASTSGGRNWGINVGKFNTQYAAERMLLKTALMESDALGSALRKVAKTKTAFEANFVGMTKAGAELACARLTARATDCNVIGP</sequence>
<dbReference type="GO" id="GO:0006508">
    <property type="term" value="P:proteolysis"/>
    <property type="evidence" value="ECO:0007669"/>
    <property type="project" value="InterPro"/>
</dbReference>
<proteinExistence type="inferred from homology"/>
<dbReference type="PANTHER" id="PTHR21581:SF6">
    <property type="entry name" value="TRAFFICKING PROTEIN PARTICLE COMPLEX SUBUNIT 12"/>
    <property type="match status" value="1"/>
</dbReference>
<accession>A0A443K716</accession>
<accession>A0A443JGX4</accession>
<reference evidence="14 15" key="1">
    <citation type="submission" date="2019-01" db="EMBL/GenBank/DDBJ databases">
        <title>Sinorhodobacter populi sp. nov. isolated from the symptomatic bark tissue of Populus euramericana canker.</title>
        <authorList>
            <person name="Xu G."/>
        </authorList>
    </citation>
    <scope>NUCLEOTIDE SEQUENCE [LARGE SCALE GENOMIC DNA]</scope>
    <source>
        <strain evidence="13 15">D19-10-3-21</strain>
        <strain evidence="12 14">SK2B-1</strain>
    </source>
</reference>
<evidence type="ECO:0000256" key="4">
    <source>
        <dbReference type="ARBA" id="ARBA00022960"/>
    </source>
</evidence>
<name>A0A443K716_9RHOB</name>
<comment type="similarity">
    <text evidence="1 9">Belongs to the peptidase S11 family.</text>
</comment>
<dbReference type="InterPro" id="IPR001967">
    <property type="entry name" value="Peptidase_S11_N"/>
</dbReference>
<dbReference type="AlphaFoldDB" id="A0A443K716"/>
<evidence type="ECO:0000256" key="10">
    <source>
        <dbReference type="SAM" id="MobiDB-lite"/>
    </source>
</evidence>
<evidence type="ECO:0000256" key="7">
    <source>
        <dbReference type="PIRSR" id="PIRSR618044-1"/>
    </source>
</evidence>
<feature type="active site" description="Proton acceptor" evidence="7">
    <location>
        <position position="63"/>
    </location>
</feature>
<dbReference type="GO" id="GO:0008360">
    <property type="term" value="P:regulation of cell shape"/>
    <property type="evidence" value="ECO:0007669"/>
    <property type="project" value="UniProtKB-KW"/>
</dbReference>
<dbReference type="Gene3D" id="3.40.710.10">
    <property type="entry name" value="DD-peptidase/beta-lactamase superfamily"/>
    <property type="match status" value="1"/>
</dbReference>
<feature type="domain" description="Peptidase S11 D-alanyl-D-alanine carboxypeptidase A N-terminal" evidence="11">
    <location>
        <begin position="35"/>
        <end position="252"/>
    </location>
</feature>
<feature type="region of interest" description="Disordered" evidence="10">
    <location>
        <begin position="416"/>
        <end position="441"/>
    </location>
</feature>
<comment type="caution">
    <text evidence="13">The sequence shown here is derived from an EMBL/GenBank/DDBJ whole genome shotgun (WGS) entry which is preliminary data.</text>
</comment>
<organism evidence="13 15">
    <name type="scientific">Paenirhodobacter populi</name>
    <dbReference type="NCBI Taxonomy" id="2306993"/>
    <lineage>
        <taxon>Bacteria</taxon>
        <taxon>Pseudomonadati</taxon>
        <taxon>Pseudomonadota</taxon>
        <taxon>Alphaproteobacteria</taxon>
        <taxon>Rhodobacterales</taxon>
        <taxon>Rhodobacter group</taxon>
        <taxon>Paenirhodobacter</taxon>
    </lineage>
</organism>
<evidence type="ECO:0000313" key="12">
    <source>
        <dbReference type="EMBL" id="RWR19809.1"/>
    </source>
</evidence>
<keyword evidence="13" id="KW-0645">Protease</keyword>
<keyword evidence="3" id="KW-0378">Hydrolase</keyword>